<dbReference type="InterPro" id="IPR057326">
    <property type="entry name" value="KR_dom"/>
</dbReference>
<dbReference type="AlphaFoldDB" id="A0A4R2D1F7"/>
<dbReference type="RefSeq" id="WP_133034265.1">
    <property type="nucleotide sequence ID" value="NZ_BAABEI010000012.1"/>
</dbReference>
<evidence type="ECO:0000259" key="3">
    <source>
        <dbReference type="SMART" id="SM00822"/>
    </source>
</evidence>
<keyword evidence="5" id="KW-1185">Reference proteome</keyword>
<name>A0A4R2D1F7_SHIGR</name>
<dbReference type="FunFam" id="3.40.50.720:FF:000084">
    <property type="entry name" value="Short-chain dehydrogenase reductase"/>
    <property type="match status" value="1"/>
</dbReference>
<reference evidence="4 5" key="1">
    <citation type="submission" date="2019-03" db="EMBL/GenBank/DDBJ databases">
        <title>Genomic Encyclopedia of Type Strains, Phase IV (KMG-IV): sequencing the most valuable type-strain genomes for metagenomic binning, comparative biology and taxonomic classification.</title>
        <authorList>
            <person name="Goeker M."/>
        </authorList>
    </citation>
    <scope>NUCLEOTIDE SEQUENCE [LARGE SCALE GENOMIC DNA]</scope>
    <source>
        <strain evidence="4 5">DSM 18401</strain>
    </source>
</reference>
<organism evidence="4 5">
    <name type="scientific">Shinella granuli</name>
    <dbReference type="NCBI Taxonomy" id="323621"/>
    <lineage>
        <taxon>Bacteria</taxon>
        <taxon>Pseudomonadati</taxon>
        <taxon>Pseudomonadota</taxon>
        <taxon>Alphaproteobacteria</taxon>
        <taxon>Hyphomicrobiales</taxon>
        <taxon>Rhizobiaceae</taxon>
        <taxon>Shinella</taxon>
    </lineage>
</organism>
<dbReference type="Proteomes" id="UP000295351">
    <property type="component" value="Unassembled WGS sequence"/>
</dbReference>
<dbReference type="SMART" id="SM00822">
    <property type="entry name" value="PKS_KR"/>
    <property type="match status" value="1"/>
</dbReference>
<dbReference type="SUPFAM" id="SSF51735">
    <property type="entry name" value="NAD(P)-binding Rossmann-fold domains"/>
    <property type="match status" value="1"/>
</dbReference>
<protein>
    <submittedName>
        <fullName evidence="4">NAD(P)-dependent dehydrogenase (Short-subunit alcohol dehydrogenase family)</fullName>
    </submittedName>
</protein>
<evidence type="ECO:0000313" key="5">
    <source>
        <dbReference type="Proteomes" id="UP000295351"/>
    </source>
</evidence>
<dbReference type="CDD" id="cd05233">
    <property type="entry name" value="SDR_c"/>
    <property type="match status" value="1"/>
</dbReference>
<comment type="caution">
    <text evidence="4">The sequence shown here is derived from an EMBL/GenBank/DDBJ whole genome shotgun (WGS) entry which is preliminary data.</text>
</comment>
<accession>A0A4R2D1F7</accession>
<feature type="domain" description="Ketoreductase" evidence="3">
    <location>
        <begin position="7"/>
        <end position="185"/>
    </location>
</feature>
<dbReference type="Pfam" id="PF13561">
    <property type="entry name" value="adh_short_C2"/>
    <property type="match status" value="1"/>
</dbReference>
<gene>
    <name evidence="4" type="ORF">EV665_10630</name>
</gene>
<proteinExistence type="inferred from homology"/>
<dbReference type="GO" id="GO:0016491">
    <property type="term" value="F:oxidoreductase activity"/>
    <property type="evidence" value="ECO:0007669"/>
    <property type="project" value="UniProtKB-KW"/>
</dbReference>
<dbReference type="EMBL" id="SLVX01000006">
    <property type="protein sequence ID" value="TCN45554.1"/>
    <property type="molecule type" value="Genomic_DNA"/>
</dbReference>
<keyword evidence="2" id="KW-0560">Oxidoreductase</keyword>
<dbReference type="InterPro" id="IPR036291">
    <property type="entry name" value="NAD(P)-bd_dom_sf"/>
</dbReference>
<comment type="similarity">
    <text evidence="1">Belongs to the short-chain dehydrogenases/reductases (SDR) family.</text>
</comment>
<dbReference type="PANTHER" id="PTHR43639:SF1">
    <property type="entry name" value="SHORT-CHAIN DEHYDROGENASE_REDUCTASE FAMILY PROTEIN"/>
    <property type="match status" value="1"/>
</dbReference>
<evidence type="ECO:0000256" key="2">
    <source>
        <dbReference type="ARBA" id="ARBA00023002"/>
    </source>
</evidence>
<dbReference type="PRINTS" id="PR00080">
    <property type="entry name" value="SDRFAMILY"/>
</dbReference>
<sequence length="246" mass="24991">MANLDGKTALVTGGSRGMGAAIARRLAQEGARVTLTYASAEAAAAATVAAIEAAGGKAVAIKADNRDAAALAAAVDATAKAGGRIDILVNNAGIFHAAPLSDLTLEDFDHTIDVNVRAVFVATRQAIAHMPDGGRIITIGSNLAQRVPWPGISLYALSKAALSGFTRGIARDLGPRGITANIIHPGSTDTDMNPATGETADMQRATMAIPRFGSPDDIAAFVAWLAGPQARFVTGAEHVIDGGTNA</sequence>
<dbReference type="Gene3D" id="3.40.50.720">
    <property type="entry name" value="NAD(P)-binding Rossmann-like Domain"/>
    <property type="match status" value="1"/>
</dbReference>
<evidence type="ECO:0000256" key="1">
    <source>
        <dbReference type="ARBA" id="ARBA00006484"/>
    </source>
</evidence>
<dbReference type="PRINTS" id="PR00081">
    <property type="entry name" value="GDHRDH"/>
</dbReference>
<dbReference type="PANTHER" id="PTHR43639">
    <property type="entry name" value="OXIDOREDUCTASE, SHORT-CHAIN DEHYDROGENASE/REDUCTASE FAMILY (AFU_ORTHOLOGUE AFUA_5G02870)"/>
    <property type="match status" value="1"/>
</dbReference>
<evidence type="ECO:0000313" key="4">
    <source>
        <dbReference type="EMBL" id="TCN45554.1"/>
    </source>
</evidence>
<dbReference type="InterPro" id="IPR002347">
    <property type="entry name" value="SDR_fam"/>
</dbReference>